<dbReference type="InterPro" id="IPR025178">
    <property type="entry name" value="Lnb_N"/>
</dbReference>
<evidence type="ECO:0000259" key="1">
    <source>
        <dbReference type="Pfam" id="PF13387"/>
    </source>
</evidence>
<comment type="caution">
    <text evidence="2">The sequence shown here is derived from an EMBL/GenBank/DDBJ whole genome shotgun (WGS) entry which is preliminary data.</text>
</comment>
<evidence type="ECO:0000313" key="3">
    <source>
        <dbReference type="Proteomes" id="UP000178106"/>
    </source>
</evidence>
<feature type="domain" description="Lnb N-terminal periplasmic" evidence="1">
    <location>
        <begin position="74"/>
        <end position="229"/>
    </location>
</feature>
<sequence length="279" mass="32626">MKTVFKWLLWSLSALVVSIFLVLSVIHLATTPSNDRDWSLDQAVLPYGEISGDMVTIHNIRNFTYTSTKDYIPEYYDKTFDLSKIKNVYYIVEPFSGVPGSAHTFLSFEFEDEQFVAISVEIRKEKGESYHPLKGLFNQYEITYVIGDERDLIKLRTNYRKDLVYVYPAKTTKEKMQQLFVGMVRSATDLKDHPEFYNTLTNTCTTRIVHHVNTVTPDRVPFLNWRILLPEGSDRLAYDLGLIDTSLSFEETRKRYFINDRAQKYALDEDFSVKIREDE</sequence>
<name>A0A1G2DU56_9BACT</name>
<gene>
    <name evidence="2" type="ORF">A2494_03200</name>
</gene>
<dbReference type="Proteomes" id="UP000178106">
    <property type="component" value="Unassembled WGS sequence"/>
</dbReference>
<dbReference type="Pfam" id="PF13387">
    <property type="entry name" value="Lnb_N"/>
    <property type="match status" value="1"/>
</dbReference>
<accession>A0A1G2DU56</accession>
<evidence type="ECO:0000313" key="2">
    <source>
        <dbReference type="EMBL" id="OGZ17194.1"/>
    </source>
</evidence>
<proteinExistence type="predicted"/>
<organism evidence="2 3">
    <name type="scientific">Candidatus Lloydbacteria bacterium RIFOXYC12_FULL_46_25</name>
    <dbReference type="NCBI Taxonomy" id="1798670"/>
    <lineage>
        <taxon>Bacteria</taxon>
        <taxon>Candidatus Lloydiibacteriota</taxon>
    </lineage>
</organism>
<reference evidence="2 3" key="1">
    <citation type="journal article" date="2016" name="Nat. Commun.">
        <title>Thousands of microbial genomes shed light on interconnected biogeochemical processes in an aquifer system.</title>
        <authorList>
            <person name="Anantharaman K."/>
            <person name="Brown C.T."/>
            <person name="Hug L.A."/>
            <person name="Sharon I."/>
            <person name="Castelle C.J."/>
            <person name="Probst A.J."/>
            <person name="Thomas B.C."/>
            <person name="Singh A."/>
            <person name="Wilkins M.J."/>
            <person name="Karaoz U."/>
            <person name="Brodie E.L."/>
            <person name="Williams K.H."/>
            <person name="Hubbard S.S."/>
            <person name="Banfield J.F."/>
        </authorList>
    </citation>
    <scope>NUCLEOTIDE SEQUENCE [LARGE SCALE GENOMIC DNA]</scope>
</reference>
<dbReference type="EMBL" id="MHLU01000147">
    <property type="protein sequence ID" value="OGZ17194.1"/>
    <property type="molecule type" value="Genomic_DNA"/>
</dbReference>
<dbReference type="AlphaFoldDB" id="A0A1G2DU56"/>
<protein>
    <recommendedName>
        <fullName evidence="1">Lnb N-terminal periplasmic domain-containing protein</fullName>
    </recommendedName>
</protein>